<reference evidence="1 2" key="1">
    <citation type="submission" date="2018-07" db="EMBL/GenBank/DDBJ databases">
        <title>Anaerosacharophilus polymeroproducens gen. nov. sp. nov., an anaerobic bacterium isolated from salt field.</title>
        <authorList>
            <person name="Kim W."/>
            <person name="Yang S.-H."/>
            <person name="Oh J."/>
            <person name="Lee J.-H."/>
            <person name="Kwon K.K."/>
        </authorList>
    </citation>
    <scope>NUCLEOTIDE SEQUENCE [LARGE SCALE GENOMIC DNA]</scope>
    <source>
        <strain evidence="1 2">MCWD5</strain>
    </source>
</reference>
<protein>
    <submittedName>
        <fullName evidence="1">DUF177 domain-containing protein</fullName>
    </submittedName>
</protein>
<dbReference type="OrthoDB" id="9790372at2"/>
<proteinExistence type="predicted"/>
<evidence type="ECO:0000313" key="1">
    <source>
        <dbReference type="EMBL" id="RDU22902.1"/>
    </source>
</evidence>
<dbReference type="EMBL" id="QRCT01000034">
    <property type="protein sequence ID" value="RDU22902.1"/>
    <property type="molecule type" value="Genomic_DNA"/>
</dbReference>
<dbReference type="AlphaFoldDB" id="A0A371ATP0"/>
<sequence>MLINISDILSHENQVVQKEVVLEMEEFTFKMGTFPIIEKTPVHLILTNMGNKKLLVEGMVDLSLVIPCARCLEDVKTDMHLNISKEVDMKISDEERMKEMDETHFMLGYDLDVEKLIYGEILLNWPIKVLCKEDCLGICSICGKNLNLGKCECDTETLDPRMAAIQDVFKKFKEV</sequence>
<name>A0A371ATP0_9FIRM</name>
<comment type="caution">
    <text evidence="1">The sequence shown here is derived from an EMBL/GenBank/DDBJ whole genome shotgun (WGS) entry which is preliminary data.</text>
</comment>
<dbReference type="Proteomes" id="UP000255036">
    <property type="component" value="Unassembled WGS sequence"/>
</dbReference>
<dbReference type="PANTHER" id="PTHR34374">
    <property type="entry name" value="LARGE RIBOSOMAL RNA SUBUNIT ACCUMULATION PROTEIN YCED HOMOLOG 1, CHLOROPLASTIC"/>
    <property type="match status" value="1"/>
</dbReference>
<keyword evidence="2" id="KW-1185">Reference proteome</keyword>
<dbReference type="InterPro" id="IPR003772">
    <property type="entry name" value="YceD"/>
</dbReference>
<dbReference type="PANTHER" id="PTHR34374:SF1">
    <property type="entry name" value="LARGE RIBOSOMAL RNA SUBUNIT ACCUMULATION PROTEIN YCED HOMOLOG 1, CHLOROPLASTIC"/>
    <property type="match status" value="1"/>
</dbReference>
<dbReference type="RefSeq" id="WP_115482245.1">
    <property type="nucleotide sequence ID" value="NZ_QRCT01000034.1"/>
</dbReference>
<dbReference type="Pfam" id="PF02620">
    <property type="entry name" value="YceD"/>
    <property type="match status" value="1"/>
</dbReference>
<organism evidence="1 2">
    <name type="scientific">Anaerosacchariphilus polymeriproducens</name>
    <dbReference type="NCBI Taxonomy" id="1812858"/>
    <lineage>
        <taxon>Bacteria</taxon>
        <taxon>Bacillati</taxon>
        <taxon>Bacillota</taxon>
        <taxon>Clostridia</taxon>
        <taxon>Lachnospirales</taxon>
        <taxon>Lachnospiraceae</taxon>
        <taxon>Anaerosacchariphilus</taxon>
    </lineage>
</organism>
<gene>
    <name evidence="1" type="ORF">DWV06_11035</name>
</gene>
<evidence type="ECO:0000313" key="2">
    <source>
        <dbReference type="Proteomes" id="UP000255036"/>
    </source>
</evidence>
<accession>A0A371ATP0</accession>